<dbReference type="GO" id="GO:0016020">
    <property type="term" value="C:membrane"/>
    <property type="evidence" value="ECO:0007669"/>
    <property type="project" value="UniProtKB-SubCell"/>
</dbReference>
<dbReference type="AlphaFoldDB" id="A0A8H6YWB3"/>
<gene>
    <name evidence="9" type="ORF">MVEN_00374100</name>
</gene>
<evidence type="ECO:0000259" key="8">
    <source>
        <dbReference type="PROSITE" id="PS51751"/>
    </source>
</evidence>
<comment type="subcellular location">
    <subcellularLocation>
        <location evidence="1">Membrane</location>
        <topology evidence="1">Multi-pass membrane protein</topology>
    </subcellularLocation>
</comment>
<dbReference type="InterPro" id="IPR007905">
    <property type="entry name" value="EBP"/>
</dbReference>
<accession>A0A8H6YWB3</accession>
<evidence type="ECO:0000256" key="6">
    <source>
        <dbReference type="PROSITE-ProRule" id="PRU01087"/>
    </source>
</evidence>
<dbReference type="PROSITE" id="PS51751">
    <property type="entry name" value="EXPERA"/>
    <property type="match status" value="1"/>
</dbReference>
<keyword evidence="5 6" id="KW-0472">Membrane</keyword>
<keyword evidence="3 6" id="KW-0812">Transmembrane</keyword>
<feature type="transmembrane region" description="Helical" evidence="7">
    <location>
        <begin position="29"/>
        <end position="56"/>
    </location>
</feature>
<evidence type="ECO:0000256" key="7">
    <source>
        <dbReference type="SAM" id="Phobius"/>
    </source>
</evidence>
<protein>
    <submittedName>
        <fullName evidence="9">EXPERA domain-containing protein</fullName>
    </submittedName>
</protein>
<feature type="transmembrane region" description="Helical" evidence="7">
    <location>
        <begin position="68"/>
        <end position="88"/>
    </location>
</feature>
<feature type="transmembrane region" description="Helical" evidence="7">
    <location>
        <begin position="154"/>
        <end position="176"/>
    </location>
</feature>
<comment type="caution">
    <text evidence="9">The sequence shown here is derived from an EMBL/GenBank/DDBJ whole genome shotgun (WGS) entry which is preliminary data.</text>
</comment>
<dbReference type="PANTHER" id="PTHR14207:SF1">
    <property type="entry name" value="EMOPAMIL-BINDING PROTEIN-LIKE"/>
    <property type="match status" value="1"/>
</dbReference>
<dbReference type="GO" id="GO:0047750">
    <property type="term" value="F:cholestenol delta-isomerase activity"/>
    <property type="evidence" value="ECO:0007669"/>
    <property type="project" value="InterPro"/>
</dbReference>
<dbReference type="Pfam" id="PF05241">
    <property type="entry name" value="EBP"/>
    <property type="match status" value="1"/>
</dbReference>
<name>A0A8H6YWB3_9AGAR</name>
<dbReference type="GO" id="GO:0005783">
    <property type="term" value="C:endoplasmic reticulum"/>
    <property type="evidence" value="ECO:0007669"/>
    <property type="project" value="TreeGrafter"/>
</dbReference>
<evidence type="ECO:0000256" key="4">
    <source>
        <dbReference type="ARBA" id="ARBA00022989"/>
    </source>
</evidence>
<dbReference type="PANTHER" id="PTHR14207">
    <property type="entry name" value="STEROL ISOMERASE"/>
    <property type="match status" value="1"/>
</dbReference>
<feature type="transmembrane region" description="Helical" evidence="7">
    <location>
        <begin position="188"/>
        <end position="210"/>
    </location>
</feature>
<sequence>MQIPHKKSHQNRTTNSCARTSIMPSEHTIFTATSAFSLAGVLAVGIIAYIGANLLLPKNAPWINRFTFIWLAFDAMIHFSFEGSFLYLSTFGRTVNSSVGPFAELWKEYAAADFRWGTADPTVVSLEILTVLGAGPLCCYIIKQLVNDDPARHYWIVVLSTAELYGGWMTFCPEWLTGSPNLDTSNALFLWVYLVFMNVIWVVIPLGLMVDSYGQIAKSLRSAQALAKAKKA</sequence>
<organism evidence="9 10">
    <name type="scientific">Mycena venus</name>
    <dbReference type="NCBI Taxonomy" id="2733690"/>
    <lineage>
        <taxon>Eukaryota</taxon>
        <taxon>Fungi</taxon>
        <taxon>Dikarya</taxon>
        <taxon>Basidiomycota</taxon>
        <taxon>Agaricomycotina</taxon>
        <taxon>Agaricomycetes</taxon>
        <taxon>Agaricomycetidae</taxon>
        <taxon>Agaricales</taxon>
        <taxon>Marasmiineae</taxon>
        <taxon>Mycenaceae</taxon>
        <taxon>Mycena</taxon>
    </lineage>
</organism>
<dbReference type="OrthoDB" id="58557at2759"/>
<dbReference type="EMBL" id="JACAZI010000003">
    <property type="protein sequence ID" value="KAF7365030.1"/>
    <property type="molecule type" value="Genomic_DNA"/>
</dbReference>
<proteinExistence type="inferred from homology"/>
<evidence type="ECO:0000313" key="10">
    <source>
        <dbReference type="Proteomes" id="UP000620124"/>
    </source>
</evidence>
<dbReference type="Proteomes" id="UP000620124">
    <property type="component" value="Unassembled WGS sequence"/>
</dbReference>
<evidence type="ECO:0000256" key="5">
    <source>
        <dbReference type="ARBA" id="ARBA00023136"/>
    </source>
</evidence>
<feature type="domain" description="EXPERA" evidence="8">
    <location>
        <begin position="63"/>
        <end position="209"/>
    </location>
</feature>
<evidence type="ECO:0000256" key="3">
    <source>
        <dbReference type="ARBA" id="ARBA00022692"/>
    </source>
</evidence>
<evidence type="ECO:0000256" key="1">
    <source>
        <dbReference type="ARBA" id="ARBA00004141"/>
    </source>
</evidence>
<keyword evidence="10" id="KW-1185">Reference proteome</keyword>
<comment type="similarity">
    <text evidence="2">Belongs to the EBP family.</text>
</comment>
<keyword evidence="4 6" id="KW-1133">Transmembrane helix</keyword>
<evidence type="ECO:0000313" key="9">
    <source>
        <dbReference type="EMBL" id="KAF7365030.1"/>
    </source>
</evidence>
<reference evidence="9" key="1">
    <citation type="submission" date="2020-05" db="EMBL/GenBank/DDBJ databases">
        <title>Mycena genomes resolve the evolution of fungal bioluminescence.</title>
        <authorList>
            <person name="Tsai I.J."/>
        </authorList>
    </citation>
    <scope>NUCLEOTIDE SEQUENCE</scope>
    <source>
        <strain evidence="9">CCC161011</strain>
    </source>
</reference>
<evidence type="ECO:0000256" key="2">
    <source>
        <dbReference type="ARBA" id="ARBA00008337"/>
    </source>
</evidence>
<dbReference type="GO" id="GO:0016125">
    <property type="term" value="P:sterol metabolic process"/>
    <property type="evidence" value="ECO:0007669"/>
    <property type="project" value="InterPro"/>
</dbReference>
<dbReference type="InterPro" id="IPR033118">
    <property type="entry name" value="EXPERA"/>
</dbReference>